<dbReference type="Proteomes" id="UP000807353">
    <property type="component" value="Unassembled WGS sequence"/>
</dbReference>
<sequence length="153" mass="17262">MITPATRQESTMCWYYWYLPCSGIKHCQANGLKFTSRPIVSISRAQSAYGVFPGGNRMRDIVQIQKGHTKPRPLFKSPEESPLQLAACNVSHLRRTLSTSSGKFKGLNVMGGGSKLQDARVHSMHKRARITPILREHFSYLWRAVLPPPPMQP</sequence>
<evidence type="ECO:0000313" key="2">
    <source>
        <dbReference type="Proteomes" id="UP000807353"/>
    </source>
</evidence>
<name>A0A9P6CJG4_9AGAR</name>
<proteinExistence type="predicted"/>
<dbReference type="EMBL" id="MU150255">
    <property type="protein sequence ID" value="KAF9464305.1"/>
    <property type="molecule type" value="Genomic_DNA"/>
</dbReference>
<accession>A0A9P6CJG4</accession>
<comment type="caution">
    <text evidence="1">The sequence shown here is derived from an EMBL/GenBank/DDBJ whole genome shotgun (WGS) entry which is preliminary data.</text>
</comment>
<gene>
    <name evidence="1" type="ORF">BDZ94DRAFT_1355041</name>
</gene>
<dbReference type="AlphaFoldDB" id="A0A9P6CJG4"/>
<keyword evidence="2" id="KW-1185">Reference proteome</keyword>
<evidence type="ECO:0000313" key="1">
    <source>
        <dbReference type="EMBL" id="KAF9464305.1"/>
    </source>
</evidence>
<protein>
    <submittedName>
        <fullName evidence="1">Uncharacterized protein</fullName>
    </submittedName>
</protein>
<organism evidence="1 2">
    <name type="scientific">Collybia nuda</name>
    <dbReference type="NCBI Taxonomy" id="64659"/>
    <lineage>
        <taxon>Eukaryota</taxon>
        <taxon>Fungi</taxon>
        <taxon>Dikarya</taxon>
        <taxon>Basidiomycota</taxon>
        <taxon>Agaricomycotina</taxon>
        <taxon>Agaricomycetes</taxon>
        <taxon>Agaricomycetidae</taxon>
        <taxon>Agaricales</taxon>
        <taxon>Tricholomatineae</taxon>
        <taxon>Clitocybaceae</taxon>
        <taxon>Collybia</taxon>
    </lineage>
</organism>
<reference evidence="1" key="1">
    <citation type="submission" date="2020-11" db="EMBL/GenBank/DDBJ databases">
        <authorList>
            <consortium name="DOE Joint Genome Institute"/>
            <person name="Ahrendt S."/>
            <person name="Riley R."/>
            <person name="Andreopoulos W."/>
            <person name="Labutti K."/>
            <person name="Pangilinan J."/>
            <person name="Ruiz-Duenas F.J."/>
            <person name="Barrasa J.M."/>
            <person name="Sanchez-Garcia M."/>
            <person name="Camarero S."/>
            <person name="Miyauchi S."/>
            <person name="Serrano A."/>
            <person name="Linde D."/>
            <person name="Babiker R."/>
            <person name="Drula E."/>
            <person name="Ayuso-Fernandez I."/>
            <person name="Pacheco R."/>
            <person name="Padilla G."/>
            <person name="Ferreira P."/>
            <person name="Barriuso J."/>
            <person name="Kellner H."/>
            <person name="Castanera R."/>
            <person name="Alfaro M."/>
            <person name="Ramirez L."/>
            <person name="Pisabarro A.G."/>
            <person name="Kuo A."/>
            <person name="Tritt A."/>
            <person name="Lipzen A."/>
            <person name="He G."/>
            <person name="Yan M."/>
            <person name="Ng V."/>
            <person name="Cullen D."/>
            <person name="Martin F."/>
            <person name="Rosso M.-N."/>
            <person name="Henrissat B."/>
            <person name="Hibbett D."/>
            <person name="Martinez A.T."/>
            <person name="Grigoriev I.V."/>
        </authorList>
    </citation>
    <scope>NUCLEOTIDE SEQUENCE</scope>
    <source>
        <strain evidence="1">CBS 247.69</strain>
    </source>
</reference>